<evidence type="ECO:0000313" key="7">
    <source>
        <dbReference type="EMBL" id="KAJ7981634.1"/>
    </source>
</evidence>
<keyword evidence="2" id="KW-0479">Metal-binding</keyword>
<dbReference type="SFLD" id="SFLDG01019">
    <property type="entry name" value="Terpene_Cyclase_Like_1_C_Termi"/>
    <property type="match status" value="1"/>
</dbReference>
<dbReference type="InterPro" id="IPR008930">
    <property type="entry name" value="Terpenoid_cyclase/PrenylTrfase"/>
</dbReference>
<dbReference type="GO" id="GO:0009611">
    <property type="term" value="P:response to wounding"/>
    <property type="evidence" value="ECO:0007669"/>
    <property type="project" value="UniProtKB-ARBA"/>
</dbReference>
<feature type="domain" description="Terpene synthase N-terminal" evidence="5">
    <location>
        <begin position="7"/>
        <end position="139"/>
    </location>
</feature>
<dbReference type="FunFam" id="1.50.10.130:FF:000001">
    <property type="entry name" value="Isoprene synthase, chloroplastic"/>
    <property type="match status" value="1"/>
</dbReference>
<evidence type="ECO:0000256" key="4">
    <source>
        <dbReference type="ARBA" id="ARBA00023239"/>
    </source>
</evidence>
<dbReference type="EMBL" id="JARAOO010000001">
    <property type="protein sequence ID" value="KAJ7981634.1"/>
    <property type="molecule type" value="Genomic_DNA"/>
</dbReference>
<dbReference type="AlphaFoldDB" id="A0AAD7QHN2"/>
<comment type="caution">
    <text evidence="7">The sequence shown here is derived from an EMBL/GenBank/DDBJ whole genome shotgun (WGS) entry which is preliminary data.</text>
</comment>
<evidence type="ECO:0000259" key="6">
    <source>
        <dbReference type="Pfam" id="PF03936"/>
    </source>
</evidence>
<dbReference type="GO" id="GO:0000287">
    <property type="term" value="F:magnesium ion binding"/>
    <property type="evidence" value="ECO:0007669"/>
    <property type="project" value="InterPro"/>
</dbReference>
<dbReference type="InterPro" id="IPR044814">
    <property type="entry name" value="Terpene_cyclase_plant_C1"/>
</dbReference>
<evidence type="ECO:0000259" key="5">
    <source>
        <dbReference type="Pfam" id="PF01397"/>
    </source>
</evidence>
<dbReference type="Pfam" id="PF01397">
    <property type="entry name" value="Terpene_synth"/>
    <property type="match status" value="1"/>
</dbReference>
<dbReference type="SUPFAM" id="SSF48239">
    <property type="entry name" value="Terpenoid cyclases/Protein prenyltransferases"/>
    <property type="match status" value="1"/>
</dbReference>
<dbReference type="SUPFAM" id="SSF48576">
    <property type="entry name" value="Terpenoid synthases"/>
    <property type="match status" value="1"/>
</dbReference>
<dbReference type="InterPro" id="IPR034741">
    <property type="entry name" value="Terpene_cyclase-like_1_C"/>
</dbReference>
<feature type="domain" description="Terpene synthase metal-binding" evidence="6">
    <location>
        <begin position="196"/>
        <end position="434"/>
    </location>
</feature>
<dbReference type="PANTHER" id="PTHR31225:SF221">
    <property type="entry name" value="(-)-GERMACRENE D SYNTHASE"/>
    <property type="match status" value="1"/>
</dbReference>
<comment type="cofactor">
    <cofactor evidence="1">
        <name>Mg(2+)</name>
        <dbReference type="ChEBI" id="CHEBI:18420"/>
    </cofactor>
</comment>
<dbReference type="SFLD" id="SFLDS00005">
    <property type="entry name" value="Isoprenoid_Synthase_Type_I"/>
    <property type="match status" value="1"/>
</dbReference>
<keyword evidence="8" id="KW-1185">Reference proteome</keyword>
<dbReference type="InterPro" id="IPR050148">
    <property type="entry name" value="Terpene_synthase-like"/>
</dbReference>
<keyword evidence="4" id="KW-0456">Lyase</keyword>
<name>A0AAD7QHN2_QUISA</name>
<evidence type="ECO:0000256" key="2">
    <source>
        <dbReference type="ARBA" id="ARBA00022723"/>
    </source>
</evidence>
<dbReference type="PANTHER" id="PTHR31225">
    <property type="entry name" value="OS04G0344100 PROTEIN-RELATED"/>
    <property type="match status" value="1"/>
</dbReference>
<evidence type="ECO:0000256" key="1">
    <source>
        <dbReference type="ARBA" id="ARBA00001946"/>
    </source>
</evidence>
<dbReference type="InterPro" id="IPR036965">
    <property type="entry name" value="Terpene_synth_N_sf"/>
</dbReference>
<proteinExistence type="predicted"/>
<dbReference type="KEGG" id="qsa:O6P43_000871"/>
<dbReference type="Proteomes" id="UP001163823">
    <property type="component" value="Chromosome 1"/>
</dbReference>
<dbReference type="GO" id="GO:0016102">
    <property type="term" value="P:diterpenoid biosynthetic process"/>
    <property type="evidence" value="ECO:0007669"/>
    <property type="project" value="InterPro"/>
</dbReference>
<reference evidence="7 8" key="1">
    <citation type="journal article" date="2023" name="Science">
        <title>Elucidation of the pathway for biosynthesis of saponin adjuvants from the soapbark tree.</title>
        <authorList>
            <person name="Reed J."/>
            <person name="Orme A."/>
            <person name="El-Demerdash A."/>
            <person name="Owen C."/>
            <person name="Martin L.B.B."/>
            <person name="Misra R.C."/>
            <person name="Kikuchi S."/>
            <person name="Rejzek M."/>
            <person name="Martin A.C."/>
            <person name="Harkess A."/>
            <person name="Leebens-Mack J."/>
            <person name="Louveau T."/>
            <person name="Stephenson M.J."/>
            <person name="Osbourn A."/>
        </authorList>
    </citation>
    <scope>NUCLEOTIDE SEQUENCE [LARGE SCALE GENOMIC DNA]</scope>
    <source>
        <strain evidence="7">S10</strain>
    </source>
</reference>
<sequence length="492" mass="57323">MLMVPVEVHTEKLEFIDAIQRLGVSYHFEKEIDNILLQIYKSENENHDLYHVALRFRLLRKQGYKISCDVFNKFVDKEGNFKNSLTTDLQGMLSLYEASHMRIHGEHLLDEALAFTFTHLMSMVTQLNSHLAAQVSHALKQPIQKGLPRLEARKYFSIYKQHDSHNEVLLSFAKLDFNLLQKQHQKELGEIARWWKDLDFSNKLPFARDRMVECYFWILGVHSEPEYYMGRRILTKVIAMTSTMDDIYDVYGTLEELELFTEAIERWDIGVKDKLPEYMKHAFQALLDIYDEIEEKMACEGRSYRFYYAREAMKNQVRAYFQEAKWFHQQYSPTMEEYMRVALVSSGYPLLATTFLAVMDDVVTKDTFEWILSDPKIVKASALIARLMDDMVSHKFEQERGHVASAVECYMKHGVTEEEAVVELQKQVADAWKDINEECLHPSSTVPMVILTGVANLARVIDVIYKDGDGYTHADTVLKDYVASLLIEPVQI</sequence>
<dbReference type="Gene3D" id="1.50.10.130">
    <property type="entry name" value="Terpene synthase, N-terminal domain"/>
    <property type="match status" value="1"/>
</dbReference>
<dbReference type="CDD" id="cd00684">
    <property type="entry name" value="Terpene_cyclase_plant_C1"/>
    <property type="match status" value="1"/>
</dbReference>
<dbReference type="Gene3D" id="1.10.600.10">
    <property type="entry name" value="Farnesyl Diphosphate Synthase"/>
    <property type="match status" value="1"/>
</dbReference>
<dbReference type="FunFam" id="1.10.600.10:FF:000007">
    <property type="entry name" value="Isoprene synthase, chloroplastic"/>
    <property type="match status" value="1"/>
</dbReference>
<keyword evidence="3" id="KW-0460">Magnesium</keyword>
<gene>
    <name evidence="7" type="ORF">O6P43_000871</name>
</gene>
<dbReference type="InterPro" id="IPR001906">
    <property type="entry name" value="Terpene_synth_N"/>
</dbReference>
<dbReference type="InterPro" id="IPR008949">
    <property type="entry name" value="Isoprenoid_synthase_dom_sf"/>
</dbReference>
<dbReference type="Pfam" id="PF03936">
    <property type="entry name" value="Terpene_synth_C"/>
    <property type="match status" value="1"/>
</dbReference>
<evidence type="ECO:0000256" key="3">
    <source>
        <dbReference type="ARBA" id="ARBA00022842"/>
    </source>
</evidence>
<dbReference type="GO" id="GO:0010333">
    <property type="term" value="F:terpene synthase activity"/>
    <property type="evidence" value="ECO:0007669"/>
    <property type="project" value="InterPro"/>
</dbReference>
<dbReference type="InterPro" id="IPR005630">
    <property type="entry name" value="Terpene_synthase_metal-bd"/>
</dbReference>
<protein>
    <submittedName>
        <fullName evidence="7">(-)-germacrene D synthase</fullName>
    </submittedName>
</protein>
<dbReference type="GO" id="GO:0080027">
    <property type="term" value="P:response to herbivore"/>
    <property type="evidence" value="ECO:0007669"/>
    <property type="project" value="UniProtKB-ARBA"/>
</dbReference>
<organism evidence="7 8">
    <name type="scientific">Quillaja saponaria</name>
    <name type="common">Soap bark tree</name>
    <dbReference type="NCBI Taxonomy" id="32244"/>
    <lineage>
        <taxon>Eukaryota</taxon>
        <taxon>Viridiplantae</taxon>
        <taxon>Streptophyta</taxon>
        <taxon>Embryophyta</taxon>
        <taxon>Tracheophyta</taxon>
        <taxon>Spermatophyta</taxon>
        <taxon>Magnoliopsida</taxon>
        <taxon>eudicotyledons</taxon>
        <taxon>Gunneridae</taxon>
        <taxon>Pentapetalae</taxon>
        <taxon>rosids</taxon>
        <taxon>fabids</taxon>
        <taxon>Fabales</taxon>
        <taxon>Quillajaceae</taxon>
        <taxon>Quillaja</taxon>
    </lineage>
</organism>
<accession>A0AAD7QHN2</accession>
<evidence type="ECO:0000313" key="8">
    <source>
        <dbReference type="Proteomes" id="UP001163823"/>
    </source>
</evidence>